<feature type="domain" description="Copper amine oxidase N2-terminal" evidence="13">
    <location>
        <begin position="83"/>
        <end position="166"/>
    </location>
</feature>
<dbReference type="Pfam" id="PF02727">
    <property type="entry name" value="Cu_amine_oxidN2"/>
    <property type="match status" value="1"/>
</dbReference>
<evidence type="ECO:0000313" key="15">
    <source>
        <dbReference type="EMBL" id="KAI3891211.1"/>
    </source>
</evidence>
<dbReference type="GO" id="GO:0005507">
    <property type="term" value="F:copper ion binding"/>
    <property type="evidence" value="ECO:0007669"/>
    <property type="project" value="InterPro"/>
</dbReference>
<dbReference type="InterPro" id="IPR015798">
    <property type="entry name" value="Cu_amine_oxidase_C"/>
</dbReference>
<evidence type="ECO:0000259" key="13">
    <source>
        <dbReference type="Pfam" id="PF02727"/>
    </source>
</evidence>
<dbReference type="Proteomes" id="UP001202328">
    <property type="component" value="Unassembled WGS sequence"/>
</dbReference>
<dbReference type="SUPFAM" id="SSF54416">
    <property type="entry name" value="Amine oxidase N-terminal region"/>
    <property type="match status" value="2"/>
</dbReference>
<feature type="modified residue" description="2',4',5'-topaquinone" evidence="8">
    <location>
        <position position="469"/>
    </location>
</feature>
<dbReference type="FunFam" id="2.70.98.20:FF:000004">
    <property type="entry name" value="Amine oxidase"/>
    <property type="match status" value="1"/>
</dbReference>
<evidence type="ECO:0000256" key="2">
    <source>
        <dbReference type="ARBA" id="ARBA00022723"/>
    </source>
</evidence>
<sequence length="739" mass="82875">MEPTSYLRCFILLFSSLFLIILLRSWFPSHGADFHLDCSQYSSWCTTSKNRIQSKFNVSSSTTEKNTTKHKPIDDHFADTPKHPLDPLTLQEINKVQSILTIYPPFFTPNFPSIHTLSLHEPEKSTVLEWKKGDILPHRQAQVIAFLNSHSHVLVVDLDEDKVISHGIDPASGYPMISGEETTIATDVAQANEEFRRIVVSRGVKLSDLVCYALATGWYGPNEEGKRVTKVQCYSKQGTSNFFMRPIEGLTVTVDLEKKEVVKISHTGNDIPVAQAKNTEYQHSAQNKLTSNMIPINPISMEQPLGPSFSIDGHLVRWANWEFHLNPDPRAGVIISQAKVRDPETGKLRSVMYRGFASELFVPYMDPSEGWYFKTYMDAGEYGMGLTAMSLVPLNDCPHNAHYMDGIFSASDGKPFVQSNMICVFERYAGEIGWRHSQTADSSSGRPEIRESRPKVSLVVRTASTVGNYDYIIDWEFQADGLIRVQVGLSGMLMVKGTHYENANQIPEGDNMSGPFVSEHLIGVVHDHFITFHLDMDIDAPDNSFIKVHLVKEEPPPGESPRRSYLKTKKHVAKSEKDAQIKFKLFDPSEFHVINPSKKSKIGNPSGYKIVPAGNAASLLNQNDPPQQRGAFTNNQIWVTPYNRSEQWAGGLLVYQGKGEDTLAIWSERDRLIENKDIVVWYTLGFHHIPCQEDFPIMPTVSSSFALKPANFFNSNPILHVAPTVPNDLPTCSVASTSS</sequence>
<feature type="compositionally biased region" description="Polar residues" evidence="10">
    <location>
        <begin position="56"/>
        <end position="65"/>
    </location>
</feature>
<gene>
    <name evidence="15" type="ORF">MKW98_007516</name>
</gene>
<evidence type="ECO:0000256" key="8">
    <source>
        <dbReference type="PIRSR" id="PIRSR600269-51"/>
    </source>
</evidence>
<reference evidence="15" key="1">
    <citation type="submission" date="2022-04" db="EMBL/GenBank/DDBJ databases">
        <title>A functionally conserved STORR gene fusion in Papaver species that diverged 16.8 million years ago.</title>
        <authorList>
            <person name="Catania T."/>
        </authorList>
    </citation>
    <scope>NUCLEOTIDE SEQUENCE</scope>
    <source>
        <strain evidence="15">S-188037</strain>
    </source>
</reference>
<feature type="domain" description="Copper amine oxidase catalytic" evidence="12">
    <location>
        <begin position="300"/>
        <end position="718"/>
    </location>
</feature>
<dbReference type="InterPro" id="IPR049947">
    <property type="entry name" value="Cu_Am_Ox_Cu-bd"/>
</dbReference>
<comment type="cofactor">
    <cofactor evidence="9">
        <name>Cu cation</name>
        <dbReference type="ChEBI" id="CHEBI:23378"/>
    </cofactor>
    <text evidence="9">Contains 1 topaquinone per subunit.</text>
</comment>
<dbReference type="GO" id="GO:0008131">
    <property type="term" value="F:primary methylamine oxidase activity"/>
    <property type="evidence" value="ECO:0007669"/>
    <property type="project" value="InterPro"/>
</dbReference>
<evidence type="ECO:0000256" key="9">
    <source>
        <dbReference type="RuleBase" id="RU000672"/>
    </source>
</evidence>
<comment type="caution">
    <text evidence="15">The sequence shown here is derived from an EMBL/GenBank/DDBJ whole genome shotgun (WGS) entry which is preliminary data.</text>
</comment>
<dbReference type="Pfam" id="PF02728">
    <property type="entry name" value="Cu_amine_oxidN3"/>
    <property type="match status" value="1"/>
</dbReference>
<evidence type="ECO:0000256" key="10">
    <source>
        <dbReference type="SAM" id="MobiDB-lite"/>
    </source>
</evidence>
<evidence type="ECO:0000256" key="7">
    <source>
        <dbReference type="PIRSR" id="PIRSR600269-50"/>
    </source>
</evidence>
<dbReference type="AlphaFoldDB" id="A0AAD4SBA8"/>
<keyword evidence="16" id="KW-1185">Reference proteome</keyword>
<keyword evidence="2 9" id="KW-0479">Metal-binding</keyword>
<evidence type="ECO:0000256" key="1">
    <source>
        <dbReference type="ARBA" id="ARBA00007983"/>
    </source>
</evidence>
<evidence type="ECO:0000313" key="16">
    <source>
        <dbReference type="Proteomes" id="UP001202328"/>
    </source>
</evidence>
<dbReference type="EMBL" id="JAJJMB010012081">
    <property type="protein sequence ID" value="KAI3891211.1"/>
    <property type="molecule type" value="Genomic_DNA"/>
</dbReference>
<keyword evidence="5 9" id="KW-0186">Copper</keyword>
<dbReference type="Gene3D" id="3.10.450.40">
    <property type="match status" value="2"/>
</dbReference>
<evidence type="ECO:0000256" key="5">
    <source>
        <dbReference type="ARBA" id="ARBA00023008"/>
    </source>
</evidence>
<evidence type="ECO:0000259" key="14">
    <source>
        <dbReference type="Pfam" id="PF02728"/>
    </source>
</evidence>
<accession>A0AAD4SBA8</accession>
<evidence type="ECO:0000256" key="6">
    <source>
        <dbReference type="ARBA" id="ARBA00023157"/>
    </source>
</evidence>
<proteinExistence type="inferred from homology"/>
<dbReference type="PROSITE" id="PS01165">
    <property type="entry name" value="COPPER_AMINE_OXID_2"/>
    <property type="match status" value="1"/>
</dbReference>
<evidence type="ECO:0000256" key="4">
    <source>
        <dbReference type="ARBA" id="ARBA00023002"/>
    </source>
</evidence>
<comment type="PTM">
    <text evidence="8 9">Topaquinone (TPQ) is generated by copper-dependent autoxidation of a specific tyrosyl residue.</text>
</comment>
<keyword evidence="11" id="KW-0732">Signal</keyword>
<evidence type="ECO:0000256" key="11">
    <source>
        <dbReference type="SAM" id="SignalP"/>
    </source>
</evidence>
<comment type="similarity">
    <text evidence="1 9">Belongs to the copper/topaquinone oxidase family.</text>
</comment>
<feature type="chain" id="PRO_5042162289" description="Amine oxidase" evidence="11">
    <location>
        <begin position="32"/>
        <end position="739"/>
    </location>
</feature>
<dbReference type="GO" id="GO:0048038">
    <property type="term" value="F:quinone binding"/>
    <property type="evidence" value="ECO:0007669"/>
    <property type="project" value="InterPro"/>
</dbReference>
<feature type="compositionally biased region" description="Basic and acidic residues" evidence="10">
    <location>
        <begin position="71"/>
        <end position="82"/>
    </location>
</feature>
<evidence type="ECO:0000256" key="3">
    <source>
        <dbReference type="ARBA" id="ARBA00022772"/>
    </source>
</evidence>
<protein>
    <recommendedName>
        <fullName evidence="9">Amine oxidase</fullName>
        <ecNumber evidence="9">1.4.3.-</ecNumber>
    </recommendedName>
</protein>
<dbReference type="InterPro" id="IPR015802">
    <property type="entry name" value="Cu_amine_oxidase_N3"/>
</dbReference>
<dbReference type="PANTHER" id="PTHR10638">
    <property type="entry name" value="COPPER AMINE OXIDASE"/>
    <property type="match status" value="1"/>
</dbReference>
<dbReference type="EC" id="1.4.3.-" evidence="9"/>
<feature type="region of interest" description="Disordered" evidence="10">
    <location>
        <begin position="56"/>
        <end position="82"/>
    </location>
</feature>
<dbReference type="InterPro" id="IPR000269">
    <property type="entry name" value="Cu_amine_oxidase"/>
</dbReference>
<keyword evidence="4 9" id="KW-0560">Oxidoreductase</keyword>
<dbReference type="SUPFAM" id="SSF49998">
    <property type="entry name" value="Amine oxidase catalytic domain"/>
    <property type="match status" value="1"/>
</dbReference>
<evidence type="ECO:0000259" key="12">
    <source>
        <dbReference type="Pfam" id="PF01179"/>
    </source>
</evidence>
<dbReference type="InterPro" id="IPR016182">
    <property type="entry name" value="Cu_amine_oxidase_N-reg"/>
</dbReference>
<feature type="active site" description="Schiff-base intermediate with substrate; via topaquinone" evidence="7">
    <location>
        <position position="469"/>
    </location>
</feature>
<dbReference type="Gene3D" id="2.70.98.20">
    <property type="entry name" value="Copper amine oxidase, catalytic domain"/>
    <property type="match status" value="1"/>
</dbReference>
<keyword evidence="6" id="KW-1015">Disulfide bond</keyword>
<keyword evidence="3 7" id="KW-0801">TPQ</keyword>
<name>A0AAD4SBA8_9MAGN</name>
<dbReference type="InterPro" id="IPR015800">
    <property type="entry name" value="Cu_amine_oxidase_N2"/>
</dbReference>
<dbReference type="Pfam" id="PF01179">
    <property type="entry name" value="Cu_amine_oxid"/>
    <property type="match status" value="1"/>
</dbReference>
<feature type="domain" description="Copper amine oxidase N3-terminal" evidence="14">
    <location>
        <begin position="175"/>
        <end position="272"/>
    </location>
</feature>
<organism evidence="15 16">
    <name type="scientific">Papaver atlanticum</name>
    <dbReference type="NCBI Taxonomy" id="357466"/>
    <lineage>
        <taxon>Eukaryota</taxon>
        <taxon>Viridiplantae</taxon>
        <taxon>Streptophyta</taxon>
        <taxon>Embryophyta</taxon>
        <taxon>Tracheophyta</taxon>
        <taxon>Spermatophyta</taxon>
        <taxon>Magnoliopsida</taxon>
        <taxon>Ranunculales</taxon>
        <taxon>Papaveraceae</taxon>
        <taxon>Papaveroideae</taxon>
        <taxon>Papaver</taxon>
    </lineage>
</organism>
<feature type="signal peptide" evidence="11">
    <location>
        <begin position="1"/>
        <end position="31"/>
    </location>
</feature>
<dbReference type="PROSITE" id="PS01164">
    <property type="entry name" value="COPPER_AMINE_OXID_1"/>
    <property type="match status" value="1"/>
</dbReference>
<feature type="active site" description="Proton acceptor" evidence="7">
    <location>
        <position position="378"/>
    </location>
</feature>
<dbReference type="InterPro" id="IPR036460">
    <property type="entry name" value="Cu_amine_oxidase_C_sf"/>
</dbReference>
<dbReference type="PANTHER" id="PTHR10638:SF69">
    <property type="entry name" value="AMINE OXIDASE [COPPER-CONTAINING] GAMMA 1-RELATED"/>
    <property type="match status" value="1"/>
</dbReference>
<dbReference type="InterPro" id="IPR049948">
    <property type="entry name" value="Cu_Am_ox_TPQ-bd"/>
</dbReference>
<dbReference type="GO" id="GO:0009308">
    <property type="term" value="P:amine metabolic process"/>
    <property type="evidence" value="ECO:0007669"/>
    <property type="project" value="UniProtKB-UniRule"/>
</dbReference>